<protein>
    <submittedName>
        <fullName evidence="2">Uncharacterized protein</fullName>
    </submittedName>
</protein>
<organism evidence="2 3">
    <name type="scientific">Bacillus clarus</name>
    <dbReference type="NCBI Taxonomy" id="2338372"/>
    <lineage>
        <taxon>Bacteria</taxon>
        <taxon>Bacillati</taxon>
        <taxon>Bacillota</taxon>
        <taxon>Bacilli</taxon>
        <taxon>Bacillales</taxon>
        <taxon>Bacillaceae</taxon>
        <taxon>Bacillus</taxon>
        <taxon>Bacillus cereus group</taxon>
    </lineage>
</organism>
<reference evidence="2 3" key="1">
    <citation type="submission" date="2018-08" db="EMBL/GenBank/DDBJ databases">
        <title>Bacillus clarus sp. nov. strain PS00077A.</title>
        <authorList>
            <person name="Mendez Acevedo M."/>
            <person name="Carroll L."/>
            <person name="Mukherjee M."/>
            <person name="Wiedmann M."/>
            <person name="Kovac J."/>
        </authorList>
    </citation>
    <scope>NUCLEOTIDE SEQUENCE [LARGE SCALE GENOMIC DNA]</scope>
    <source>
        <strain evidence="2 3">PS00077A</strain>
    </source>
</reference>
<sequence>MRFFYKYKYFQDKILVFFMTFPIYLLLLNVKPIWSFCMHTFFTSLYNEVSKRFNWKHSAFSFNPRCRK</sequence>
<evidence type="ECO:0000313" key="2">
    <source>
        <dbReference type="EMBL" id="RFT64294.1"/>
    </source>
</evidence>
<keyword evidence="1" id="KW-1133">Transmembrane helix</keyword>
<evidence type="ECO:0000313" key="3">
    <source>
        <dbReference type="Proteomes" id="UP000264294"/>
    </source>
</evidence>
<name>A0ABX9KQ82_9BACI</name>
<proteinExistence type="predicted"/>
<feature type="transmembrane region" description="Helical" evidence="1">
    <location>
        <begin position="14"/>
        <end position="34"/>
    </location>
</feature>
<dbReference type="Proteomes" id="UP000264294">
    <property type="component" value="Unassembled WGS sequence"/>
</dbReference>
<comment type="caution">
    <text evidence="2">The sequence shown here is derived from an EMBL/GenBank/DDBJ whole genome shotgun (WGS) entry which is preliminary data.</text>
</comment>
<keyword evidence="1" id="KW-0472">Membrane</keyword>
<keyword evidence="1" id="KW-0812">Transmembrane</keyword>
<dbReference type="EMBL" id="QVOD01000038">
    <property type="protein sequence ID" value="RFT64294.1"/>
    <property type="molecule type" value="Genomic_DNA"/>
</dbReference>
<keyword evidence="3" id="KW-1185">Reference proteome</keyword>
<gene>
    <name evidence="2" type="ORF">D0U04_22750</name>
</gene>
<accession>A0ABX9KQ82</accession>
<evidence type="ECO:0000256" key="1">
    <source>
        <dbReference type="SAM" id="Phobius"/>
    </source>
</evidence>